<feature type="non-terminal residue" evidence="2">
    <location>
        <position position="1"/>
    </location>
</feature>
<feature type="non-terminal residue" evidence="2">
    <location>
        <position position="127"/>
    </location>
</feature>
<evidence type="ECO:0000256" key="1">
    <source>
        <dbReference type="SAM" id="MobiDB-lite"/>
    </source>
</evidence>
<name>A0A061SHB2_9CHLO</name>
<accession>A0A061SHB2</accession>
<dbReference type="EMBL" id="GBEZ01002820">
    <property type="protein sequence ID" value="JAC82270.1"/>
    <property type="molecule type" value="Transcribed_RNA"/>
</dbReference>
<protein>
    <submittedName>
        <fullName evidence="2">Uncharacterized protein</fullName>
    </submittedName>
</protein>
<feature type="compositionally biased region" description="Low complexity" evidence="1">
    <location>
        <begin position="103"/>
        <end position="114"/>
    </location>
</feature>
<feature type="compositionally biased region" description="Basic and acidic residues" evidence="1">
    <location>
        <begin position="14"/>
        <end position="30"/>
    </location>
</feature>
<evidence type="ECO:0000313" key="2">
    <source>
        <dbReference type="EMBL" id="JAC82270.1"/>
    </source>
</evidence>
<organism evidence="2">
    <name type="scientific">Tetraselmis sp. GSL018</name>
    <dbReference type="NCBI Taxonomy" id="582737"/>
    <lineage>
        <taxon>Eukaryota</taxon>
        <taxon>Viridiplantae</taxon>
        <taxon>Chlorophyta</taxon>
        <taxon>core chlorophytes</taxon>
        <taxon>Chlorodendrophyceae</taxon>
        <taxon>Chlorodendrales</taxon>
        <taxon>Chlorodendraceae</taxon>
        <taxon>Tetraselmis</taxon>
    </lineage>
</organism>
<dbReference type="AlphaFoldDB" id="A0A061SHB2"/>
<feature type="region of interest" description="Disordered" evidence="1">
    <location>
        <begin position="1"/>
        <end position="127"/>
    </location>
</feature>
<feature type="compositionally biased region" description="Polar residues" evidence="1">
    <location>
        <begin position="51"/>
        <end position="60"/>
    </location>
</feature>
<reference evidence="2" key="1">
    <citation type="submission" date="2014-05" db="EMBL/GenBank/DDBJ databases">
        <title>The transcriptome of the halophilic microalga Tetraselmis sp. GSL018 isolated from the Great Salt Lake, Utah.</title>
        <authorList>
            <person name="Jinkerson R.E."/>
            <person name="D'Adamo S."/>
            <person name="Posewitz M.C."/>
        </authorList>
    </citation>
    <scope>NUCLEOTIDE SEQUENCE</scope>
    <source>
        <strain evidence="2">GSL018</strain>
    </source>
</reference>
<proteinExistence type="predicted"/>
<gene>
    <name evidence="2" type="ORF">TSPGSL018_6105</name>
</gene>
<sequence length="127" mass="14268">FLKMYLSSGRRLPQCRDKHTNSTDREKAADENPTLQNTRKRKFFDSVEDLLTSSGQTRLPTTWDRRLRPLPVSNSQAFGEDEVTEQKPRESAAAAEPVRRSRQGSPGRSPERGPAGADSACAREPLR</sequence>